<name>A0A5N6Q035_9ASTR</name>
<organism evidence="2 3">
    <name type="scientific">Mikania micrantha</name>
    <name type="common">bitter vine</name>
    <dbReference type="NCBI Taxonomy" id="192012"/>
    <lineage>
        <taxon>Eukaryota</taxon>
        <taxon>Viridiplantae</taxon>
        <taxon>Streptophyta</taxon>
        <taxon>Embryophyta</taxon>
        <taxon>Tracheophyta</taxon>
        <taxon>Spermatophyta</taxon>
        <taxon>Magnoliopsida</taxon>
        <taxon>eudicotyledons</taxon>
        <taxon>Gunneridae</taxon>
        <taxon>Pentapetalae</taxon>
        <taxon>asterids</taxon>
        <taxon>campanulids</taxon>
        <taxon>Asterales</taxon>
        <taxon>Asteraceae</taxon>
        <taxon>Asteroideae</taxon>
        <taxon>Heliantheae alliance</taxon>
        <taxon>Eupatorieae</taxon>
        <taxon>Mikania</taxon>
    </lineage>
</organism>
<proteinExistence type="predicted"/>
<accession>A0A5N6Q035</accession>
<feature type="region of interest" description="Disordered" evidence="1">
    <location>
        <begin position="1"/>
        <end position="39"/>
    </location>
</feature>
<reference evidence="2 3" key="1">
    <citation type="submission" date="2019-05" db="EMBL/GenBank/DDBJ databases">
        <title>Mikania micrantha, genome provides insights into the molecular mechanism of rapid growth.</title>
        <authorList>
            <person name="Liu B."/>
        </authorList>
    </citation>
    <scope>NUCLEOTIDE SEQUENCE [LARGE SCALE GENOMIC DNA]</scope>
    <source>
        <strain evidence="2">NLD-2019</strain>
        <tissue evidence="2">Leaf</tissue>
    </source>
</reference>
<evidence type="ECO:0000256" key="1">
    <source>
        <dbReference type="SAM" id="MobiDB-lite"/>
    </source>
</evidence>
<comment type="caution">
    <text evidence="2">The sequence shown here is derived from an EMBL/GenBank/DDBJ whole genome shotgun (WGS) entry which is preliminary data.</text>
</comment>
<dbReference type="Proteomes" id="UP000326396">
    <property type="component" value="Linkage Group LG1"/>
</dbReference>
<gene>
    <name evidence="2" type="ORF">E3N88_01121</name>
</gene>
<dbReference type="EMBL" id="SZYD01000001">
    <property type="protein sequence ID" value="KAD7477985.1"/>
    <property type="molecule type" value="Genomic_DNA"/>
</dbReference>
<evidence type="ECO:0000313" key="2">
    <source>
        <dbReference type="EMBL" id="KAD7477985.1"/>
    </source>
</evidence>
<protein>
    <submittedName>
        <fullName evidence="2">Uncharacterized protein</fullName>
    </submittedName>
</protein>
<dbReference type="AlphaFoldDB" id="A0A5N6Q035"/>
<sequence>MRPSSSLSPAPPFPLPHRRSSRRSAATPSQQQEVTHRRRWRWRPVMEEMDVAIDDGDDDGLVKRQWRWQPAMEAKPCAKQSYELYGIAKRRTLQKFEKSGASRFHADFYVLLLSRPEIIPRRKISYFHHQIIILKAAKHPDRTKERFYKS</sequence>
<keyword evidence="3" id="KW-1185">Reference proteome</keyword>
<evidence type="ECO:0000313" key="3">
    <source>
        <dbReference type="Proteomes" id="UP000326396"/>
    </source>
</evidence>